<gene>
    <name evidence="1" type="ORF">C7S16_1311</name>
</gene>
<comment type="caution">
    <text evidence="1">The sequence shown here is derived from an EMBL/GenBank/DDBJ whole genome shotgun (WGS) entry which is preliminary data.</text>
</comment>
<dbReference type="AlphaFoldDB" id="A0AAW9D313"/>
<evidence type="ECO:0000313" key="1">
    <source>
        <dbReference type="EMBL" id="MDW9256113.1"/>
    </source>
</evidence>
<accession>A0AAW9D313</accession>
<proteinExistence type="predicted"/>
<dbReference type="Proteomes" id="UP001272137">
    <property type="component" value="Unassembled WGS sequence"/>
</dbReference>
<evidence type="ECO:0000313" key="2">
    <source>
        <dbReference type="Proteomes" id="UP001272137"/>
    </source>
</evidence>
<reference evidence="1" key="1">
    <citation type="submission" date="2018-08" db="EMBL/GenBank/DDBJ databases">
        <title>Identification of Burkholderia cepacia strains that express a Burkholderia pseudomallei-like capsular polysaccharide.</title>
        <authorList>
            <person name="Burtnick M.N."/>
            <person name="Vongsouvath M."/>
            <person name="Newton P."/>
            <person name="Wuthiekanun V."/>
            <person name="Limmathurotsakul D."/>
            <person name="Brett P.J."/>
            <person name="Chantratita N."/>
            <person name="Dance D.A."/>
        </authorList>
    </citation>
    <scope>NUCLEOTIDE SEQUENCE</scope>
    <source>
        <strain evidence="1">SBXCC001</strain>
    </source>
</reference>
<organism evidence="1 2">
    <name type="scientific">Burkholderia thailandensis</name>
    <dbReference type="NCBI Taxonomy" id="57975"/>
    <lineage>
        <taxon>Bacteria</taxon>
        <taxon>Pseudomonadati</taxon>
        <taxon>Pseudomonadota</taxon>
        <taxon>Betaproteobacteria</taxon>
        <taxon>Burkholderiales</taxon>
        <taxon>Burkholderiaceae</taxon>
        <taxon>Burkholderia</taxon>
        <taxon>pseudomallei group</taxon>
    </lineage>
</organism>
<sequence length="37" mass="4131">MVSSENDDGSCLQRRRSIPARQPLLLLTRATAAEFIN</sequence>
<protein>
    <submittedName>
        <fullName evidence="1">Uncharacterized protein</fullName>
    </submittedName>
</protein>
<name>A0AAW9D313_BURTH</name>
<dbReference type="EMBL" id="QXCT01000002">
    <property type="protein sequence ID" value="MDW9256113.1"/>
    <property type="molecule type" value="Genomic_DNA"/>
</dbReference>